<dbReference type="AlphaFoldDB" id="A0A3G9A056"/>
<feature type="transmembrane region" description="Helical" evidence="1">
    <location>
        <begin position="36"/>
        <end position="56"/>
    </location>
</feature>
<protein>
    <submittedName>
        <fullName evidence="2">Lycopene cyclase domain-containing protein</fullName>
    </submittedName>
</protein>
<keyword evidence="3" id="KW-1185">Reference proteome</keyword>
<keyword evidence="1" id="KW-0812">Transmembrane</keyword>
<sequence>MITLGYTRLAVLSIVVVVIGDRWLVRTRLPTTELLWASYAFMLFSQCIVDGIPIGYDIVRYDPRIITGICLFNVPA</sequence>
<accession>A0A3G9A056</accession>
<evidence type="ECO:0000256" key="1">
    <source>
        <dbReference type="SAM" id="Phobius"/>
    </source>
</evidence>
<gene>
    <name evidence="2" type="ORF">EH165_14445</name>
</gene>
<dbReference type="RefSeq" id="WP_124800065.1">
    <property type="nucleotide sequence ID" value="NZ_CP034170.1"/>
</dbReference>
<dbReference type="EMBL" id="CP034170">
    <property type="protein sequence ID" value="AZI59161.1"/>
    <property type="molecule type" value="Genomic_DNA"/>
</dbReference>
<proteinExistence type="predicted"/>
<evidence type="ECO:0000313" key="3">
    <source>
        <dbReference type="Proteomes" id="UP000268084"/>
    </source>
</evidence>
<dbReference type="OrthoDB" id="3402548at2"/>
<dbReference type="Proteomes" id="UP000268084">
    <property type="component" value="Chromosome"/>
</dbReference>
<feature type="transmembrane region" description="Helical" evidence="1">
    <location>
        <begin position="6"/>
        <end position="24"/>
    </location>
</feature>
<keyword evidence="1" id="KW-0472">Membrane</keyword>
<name>A0A3G9A056_9ACTN</name>
<organism evidence="2 3">
    <name type="scientific">Nakamurella antarctica</name>
    <dbReference type="NCBI Taxonomy" id="1902245"/>
    <lineage>
        <taxon>Bacteria</taxon>
        <taxon>Bacillati</taxon>
        <taxon>Actinomycetota</taxon>
        <taxon>Actinomycetes</taxon>
        <taxon>Nakamurellales</taxon>
        <taxon>Nakamurellaceae</taxon>
        <taxon>Nakamurella</taxon>
    </lineage>
</organism>
<dbReference type="KEGG" id="nak:EH165_14445"/>
<reference evidence="2 3" key="1">
    <citation type="submission" date="2018-11" db="EMBL/GenBank/DDBJ databases">
        <authorList>
            <person name="Da X."/>
        </authorList>
    </citation>
    <scope>NUCLEOTIDE SEQUENCE [LARGE SCALE GENOMIC DNA]</scope>
    <source>
        <strain evidence="2 3">S14-144</strain>
    </source>
</reference>
<evidence type="ECO:0000313" key="2">
    <source>
        <dbReference type="EMBL" id="AZI59161.1"/>
    </source>
</evidence>
<reference evidence="2 3" key="2">
    <citation type="submission" date="2018-12" db="EMBL/GenBank/DDBJ databases">
        <title>Nakamurella antarcticus sp. nov., isolated from Antarctica South Shetland Islands soil.</title>
        <authorList>
            <person name="Peng F."/>
        </authorList>
    </citation>
    <scope>NUCLEOTIDE SEQUENCE [LARGE SCALE GENOMIC DNA]</scope>
    <source>
        <strain evidence="2 3">S14-144</strain>
    </source>
</reference>
<keyword evidence="1" id="KW-1133">Transmembrane helix</keyword>